<dbReference type="AlphaFoldDB" id="X1UB51"/>
<comment type="caution">
    <text evidence="1">The sequence shown here is derived from an EMBL/GenBank/DDBJ whole genome shotgun (WGS) entry which is preliminary data.</text>
</comment>
<proteinExistence type="predicted"/>
<accession>X1UB51</accession>
<protein>
    <submittedName>
        <fullName evidence="1">Uncharacterized protein</fullName>
    </submittedName>
</protein>
<sequence length="91" mass="10591">MRVFGKKELESWLSSIMKERTLFAPKRVDDLTLFSPVQSVDEIAFDYENTNLSPKELFFPRTDTLFTIERKDGDMEITPAVIERETVIFGI</sequence>
<evidence type="ECO:0000313" key="1">
    <source>
        <dbReference type="EMBL" id="GAJ14724.1"/>
    </source>
</evidence>
<dbReference type="EMBL" id="BARW01026021">
    <property type="protein sequence ID" value="GAJ14724.1"/>
    <property type="molecule type" value="Genomic_DNA"/>
</dbReference>
<organism evidence="1">
    <name type="scientific">marine sediment metagenome</name>
    <dbReference type="NCBI Taxonomy" id="412755"/>
    <lineage>
        <taxon>unclassified sequences</taxon>
        <taxon>metagenomes</taxon>
        <taxon>ecological metagenomes</taxon>
    </lineage>
</organism>
<reference evidence="1" key="1">
    <citation type="journal article" date="2014" name="Front. Microbiol.">
        <title>High frequency of phylogenetically diverse reductive dehalogenase-homologous genes in deep subseafloor sedimentary metagenomes.</title>
        <authorList>
            <person name="Kawai M."/>
            <person name="Futagami T."/>
            <person name="Toyoda A."/>
            <person name="Takaki Y."/>
            <person name="Nishi S."/>
            <person name="Hori S."/>
            <person name="Arai W."/>
            <person name="Tsubouchi T."/>
            <person name="Morono Y."/>
            <person name="Uchiyama I."/>
            <person name="Ito T."/>
            <person name="Fujiyama A."/>
            <person name="Inagaki F."/>
            <person name="Takami H."/>
        </authorList>
    </citation>
    <scope>NUCLEOTIDE SEQUENCE</scope>
    <source>
        <strain evidence="1">Expedition CK06-06</strain>
    </source>
</reference>
<gene>
    <name evidence="1" type="ORF">S12H4_42509</name>
</gene>
<feature type="non-terminal residue" evidence="1">
    <location>
        <position position="91"/>
    </location>
</feature>
<name>X1UB51_9ZZZZ</name>